<dbReference type="GO" id="GO:0006508">
    <property type="term" value="P:proteolysis"/>
    <property type="evidence" value="ECO:0007669"/>
    <property type="project" value="UniProtKB-KW"/>
</dbReference>
<organism evidence="9 10">
    <name type="scientific">Sphingobacterium spiritivorum ATCC 33300</name>
    <dbReference type="NCBI Taxonomy" id="525372"/>
    <lineage>
        <taxon>Bacteria</taxon>
        <taxon>Pseudomonadati</taxon>
        <taxon>Bacteroidota</taxon>
        <taxon>Sphingobacteriia</taxon>
        <taxon>Sphingobacteriales</taxon>
        <taxon>Sphingobacteriaceae</taxon>
        <taxon>Sphingobacterium</taxon>
    </lineage>
</organism>
<dbReference type="EMBL" id="ACHB01000074">
    <property type="protein sequence ID" value="EEI91095.1"/>
    <property type="molecule type" value="Genomic_DNA"/>
</dbReference>
<dbReference type="InterPro" id="IPR001567">
    <property type="entry name" value="Pept_M3A_M3B_dom"/>
</dbReference>
<name>C2G164_SPHSI</name>
<evidence type="ECO:0000256" key="5">
    <source>
        <dbReference type="ARBA" id="ARBA00022833"/>
    </source>
</evidence>
<dbReference type="Proteomes" id="UP000006241">
    <property type="component" value="Unassembled WGS sequence"/>
</dbReference>
<dbReference type="CDD" id="cd06456">
    <property type="entry name" value="M3A_DCP"/>
    <property type="match status" value="1"/>
</dbReference>
<protein>
    <submittedName>
        <fullName evidence="9">Peptidase family M3</fullName>
        <ecNumber evidence="9">3.4.-.-</ecNumber>
    </submittedName>
</protein>
<evidence type="ECO:0000313" key="9">
    <source>
        <dbReference type="EMBL" id="EEI91095.1"/>
    </source>
</evidence>
<dbReference type="Gene3D" id="1.10.1370.40">
    <property type="match status" value="1"/>
</dbReference>
<evidence type="ECO:0000259" key="8">
    <source>
        <dbReference type="Pfam" id="PF01432"/>
    </source>
</evidence>
<evidence type="ECO:0000256" key="2">
    <source>
        <dbReference type="ARBA" id="ARBA00022670"/>
    </source>
</evidence>
<evidence type="ECO:0000256" key="4">
    <source>
        <dbReference type="ARBA" id="ARBA00022801"/>
    </source>
</evidence>
<dbReference type="InterPro" id="IPR024079">
    <property type="entry name" value="MetalloPept_cat_dom_sf"/>
</dbReference>
<keyword evidence="4 7" id="KW-0378">Hydrolase</keyword>
<dbReference type="InterPro" id="IPR045090">
    <property type="entry name" value="Pept_M3A_M3B"/>
</dbReference>
<keyword evidence="5 7" id="KW-0862">Zinc</keyword>
<dbReference type="FunFam" id="3.40.390.10:FF:000009">
    <property type="entry name" value="Oligopeptidase A"/>
    <property type="match status" value="1"/>
</dbReference>
<keyword evidence="3 7" id="KW-0479">Metal-binding</keyword>
<dbReference type="AlphaFoldDB" id="C2G164"/>
<dbReference type="PANTHER" id="PTHR43660">
    <property type="entry name" value="DIPEPTIDYL CARBOXYPEPTIDASE"/>
    <property type="match status" value="1"/>
</dbReference>
<sequence>MNKKSFLPMFMIVAATVVGCTNEQKTETTNPLLLTYDTPFNVPPFDKIKDEHFKPAFDEALKQHKLEIDSIVNNTDEPTFANTILALENAGGLLSQVSTIFSNLNLANTNDTIQALAKGMAPVLSAHNDEITLNSTLFGKIKTIWEKKQTLGLDAEDNKLLEETYKRFIRSGAGLKDKDKEKLKKINAELSVLTTQFGQNVLKETNAFELVIDKEADLEGLTSDLKAAAAEAAKTKGLKDKWVFTLKNPSIMPFLQYAKNRDLRKKIWEAYSLRGNNGNDADNKEIVRKIANLRLEKAKLLGFANHAAYVLSESMAENPANVYDLLNKLWTPALAKAKVEAADIQKEIIAAKDTFNVAPYDWRYYAEIIRKKRFALNEEDIKPYLSLQSVREGAFSVANKLYGLTFVALNNVPVYHPEVEVYEVKDKDGSQLGLLYADFFPRASKKGGAWMTSYRSQYRKEGKRVAPVISIVCNFTKPIGDEPALLTFDEATTLFHEFGHALHGLLSNVKYKSLAGTSVPRDFVELPSQIMENWAADPEVLKVYAKHYKTGEAIPDSLISKMQKAGTFDQGFATVEYLAASLLDMNYHTITAPVKEDINAFEKGAMNKIGLISSIIPRYRSTYFEHIFSGGYSAGYYAYIWSEVLDSDAFAAFKEKGLYDQGTAASFRRNILERGGTGNPAQMYRTFRGADPNPVYLMKKRGLN</sequence>
<dbReference type="Gene3D" id="3.40.390.10">
    <property type="entry name" value="Collagenase (Catalytic Domain)"/>
    <property type="match status" value="1"/>
</dbReference>
<evidence type="ECO:0000256" key="7">
    <source>
        <dbReference type="RuleBase" id="RU003435"/>
    </source>
</evidence>
<dbReference type="GO" id="GO:0004222">
    <property type="term" value="F:metalloendopeptidase activity"/>
    <property type="evidence" value="ECO:0007669"/>
    <property type="project" value="InterPro"/>
</dbReference>
<dbReference type="InterPro" id="IPR034005">
    <property type="entry name" value="M3A_DCP"/>
</dbReference>
<dbReference type="Pfam" id="PF01432">
    <property type="entry name" value="Peptidase_M3"/>
    <property type="match status" value="1"/>
</dbReference>
<dbReference type="RefSeq" id="WP_003009219.1">
    <property type="nucleotide sequence ID" value="NZ_GG668632.1"/>
</dbReference>
<comment type="caution">
    <text evidence="9">The sequence shown here is derived from an EMBL/GenBank/DDBJ whole genome shotgun (WGS) entry which is preliminary data.</text>
</comment>
<dbReference type="InterPro" id="IPR024077">
    <property type="entry name" value="Neurolysin/TOP_dom2"/>
</dbReference>
<dbReference type="HOGENOM" id="CLU_001805_4_0_10"/>
<keyword evidence="6 7" id="KW-0482">Metalloprotease</keyword>
<feature type="domain" description="Peptidase M3A/M3B catalytic" evidence="8">
    <location>
        <begin position="254"/>
        <end position="701"/>
    </location>
</feature>
<dbReference type="EC" id="3.4.-.-" evidence="9"/>
<evidence type="ECO:0000256" key="6">
    <source>
        <dbReference type="ARBA" id="ARBA00023049"/>
    </source>
</evidence>
<evidence type="ECO:0000256" key="1">
    <source>
        <dbReference type="ARBA" id="ARBA00006040"/>
    </source>
</evidence>
<dbReference type="GO" id="GO:0005829">
    <property type="term" value="C:cytosol"/>
    <property type="evidence" value="ECO:0007669"/>
    <property type="project" value="TreeGrafter"/>
</dbReference>
<dbReference type="PROSITE" id="PS51257">
    <property type="entry name" value="PROKAR_LIPOPROTEIN"/>
    <property type="match status" value="1"/>
</dbReference>
<dbReference type="SUPFAM" id="SSF55486">
    <property type="entry name" value="Metalloproteases ('zincins'), catalytic domain"/>
    <property type="match status" value="1"/>
</dbReference>
<reference evidence="9 10" key="1">
    <citation type="submission" date="2009-01" db="EMBL/GenBank/DDBJ databases">
        <authorList>
            <person name="Qin X."/>
            <person name="Bachman B."/>
            <person name="Battles P."/>
            <person name="Bell A."/>
            <person name="Bess C."/>
            <person name="Bickham C."/>
            <person name="Chaboub L."/>
            <person name="Chen D."/>
            <person name="Coyle M."/>
            <person name="Deiros D.R."/>
            <person name="Dinh H."/>
            <person name="Forbes L."/>
            <person name="Fowler G."/>
            <person name="Francisco L."/>
            <person name="Fu Q."/>
            <person name="Gubbala S."/>
            <person name="Hale W."/>
            <person name="Han Y."/>
            <person name="Hemphill L."/>
            <person name="Highlander S.K."/>
            <person name="Hirani K."/>
            <person name="Hogues M."/>
            <person name="Jackson L."/>
            <person name="Jakkamsetti A."/>
            <person name="Javaid M."/>
            <person name="Jiang H."/>
            <person name="Korchina V."/>
            <person name="Kovar C."/>
            <person name="Lara F."/>
            <person name="Lee S."/>
            <person name="Mata R."/>
            <person name="Mathew T."/>
            <person name="Moen C."/>
            <person name="Morales K."/>
            <person name="Munidasa M."/>
            <person name="Nazareth L."/>
            <person name="Ngo R."/>
            <person name="Nguyen L."/>
            <person name="Okwuonu G."/>
            <person name="Ongeri F."/>
            <person name="Patil S."/>
            <person name="Petrosino J."/>
            <person name="Pham C."/>
            <person name="Pham P."/>
            <person name="Pu L.-L."/>
            <person name="Puazo M."/>
            <person name="Raj R."/>
            <person name="Reid J."/>
            <person name="Rouhana J."/>
            <person name="Saada N."/>
            <person name="Shang Y."/>
            <person name="Simmons D."/>
            <person name="Thornton R."/>
            <person name="Warren J."/>
            <person name="Weissenberger G."/>
            <person name="Zhang J."/>
            <person name="Zhang L."/>
            <person name="Zhou C."/>
            <person name="Zhu D."/>
            <person name="Muzny D."/>
            <person name="Worley K."/>
            <person name="Gibbs R."/>
        </authorList>
    </citation>
    <scope>NUCLEOTIDE SEQUENCE [LARGE SCALE GENOMIC DNA]</scope>
    <source>
        <strain evidence="9 10">ATCC 33300</strain>
    </source>
</reference>
<gene>
    <name evidence="9" type="primary">dcp</name>
    <name evidence="9" type="ORF">HMPREF0765_3320</name>
</gene>
<comment type="similarity">
    <text evidence="1 7">Belongs to the peptidase M3 family.</text>
</comment>
<evidence type="ECO:0000256" key="3">
    <source>
        <dbReference type="ARBA" id="ARBA00022723"/>
    </source>
</evidence>
<accession>C2G164</accession>
<proteinExistence type="inferred from homology"/>
<keyword evidence="2 7" id="KW-0645">Protease</keyword>
<dbReference type="Gene3D" id="1.10.1370.10">
    <property type="entry name" value="Neurolysin, domain 3"/>
    <property type="match status" value="1"/>
</dbReference>
<dbReference type="GO" id="GO:0004180">
    <property type="term" value="F:carboxypeptidase activity"/>
    <property type="evidence" value="ECO:0007669"/>
    <property type="project" value="TreeGrafter"/>
</dbReference>
<evidence type="ECO:0000313" key="10">
    <source>
        <dbReference type="Proteomes" id="UP000006241"/>
    </source>
</evidence>
<dbReference type="GO" id="GO:0046872">
    <property type="term" value="F:metal ion binding"/>
    <property type="evidence" value="ECO:0007669"/>
    <property type="project" value="UniProtKB-UniRule"/>
</dbReference>
<dbReference type="PANTHER" id="PTHR43660:SF1">
    <property type="entry name" value="DIPEPTIDYL CARBOXYPEPTIDASE"/>
    <property type="match status" value="1"/>
</dbReference>
<comment type="cofactor">
    <cofactor evidence="7">
        <name>Zn(2+)</name>
        <dbReference type="ChEBI" id="CHEBI:29105"/>
    </cofactor>
    <text evidence="7">Binds 1 zinc ion.</text>
</comment>